<dbReference type="InterPro" id="IPR036291">
    <property type="entry name" value="NAD(P)-bd_dom_sf"/>
</dbReference>
<dbReference type="InterPro" id="IPR053715">
    <property type="entry name" value="GH4_Enzyme_sf"/>
</dbReference>
<dbReference type="AlphaFoldDB" id="X0X535"/>
<protein>
    <submittedName>
        <fullName evidence="2">Uncharacterized protein</fullName>
    </submittedName>
</protein>
<comment type="caution">
    <text evidence="2">The sequence shown here is derived from an EMBL/GenBank/DDBJ whole genome shotgun (WGS) entry which is preliminary data.</text>
</comment>
<accession>X0X535</accession>
<reference evidence="2" key="1">
    <citation type="journal article" date="2014" name="Front. Microbiol.">
        <title>High frequency of phylogenetically diverse reductive dehalogenase-homologous genes in deep subseafloor sedimentary metagenomes.</title>
        <authorList>
            <person name="Kawai M."/>
            <person name="Futagami T."/>
            <person name="Toyoda A."/>
            <person name="Takaki Y."/>
            <person name="Nishi S."/>
            <person name="Hori S."/>
            <person name="Arai W."/>
            <person name="Tsubouchi T."/>
            <person name="Morono Y."/>
            <person name="Uchiyama I."/>
            <person name="Ito T."/>
            <person name="Fujiyama A."/>
            <person name="Inagaki F."/>
            <person name="Takami H."/>
        </authorList>
    </citation>
    <scope>NUCLEOTIDE SEQUENCE</scope>
    <source>
        <strain evidence="2">Expedition CK06-06</strain>
    </source>
</reference>
<evidence type="ECO:0000313" key="2">
    <source>
        <dbReference type="EMBL" id="GAG38130.1"/>
    </source>
</evidence>
<dbReference type="Pfam" id="PF02056">
    <property type="entry name" value="Glyco_hydro_4"/>
    <property type="match status" value="1"/>
</dbReference>
<keyword evidence="1" id="KW-0520">NAD</keyword>
<dbReference type="EMBL" id="BARS01041981">
    <property type="protein sequence ID" value="GAG38130.1"/>
    <property type="molecule type" value="Genomic_DNA"/>
</dbReference>
<dbReference type="Gene3D" id="3.90.1820.10">
    <property type="entry name" value="AglA-like glucosidase"/>
    <property type="match status" value="1"/>
</dbReference>
<gene>
    <name evidence="2" type="ORF">S01H1_63755</name>
</gene>
<organism evidence="2">
    <name type="scientific">marine sediment metagenome</name>
    <dbReference type="NCBI Taxonomy" id="412755"/>
    <lineage>
        <taxon>unclassified sequences</taxon>
        <taxon>metagenomes</taxon>
        <taxon>ecological metagenomes</taxon>
    </lineage>
</organism>
<proteinExistence type="predicted"/>
<evidence type="ECO:0000256" key="1">
    <source>
        <dbReference type="ARBA" id="ARBA00023027"/>
    </source>
</evidence>
<dbReference type="SUPFAM" id="SSF51735">
    <property type="entry name" value="NAD(P)-binding Rossmann-fold domains"/>
    <property type="match status" value="1"/>
</dbReference>
<name>X0X535_9ZZZZ</name>
<feature type="non-terminal residue" evidence="2">
    <location>
        <position position="54"/>
    </location>
</feature>
<dbReference type="GO" id="GO:0005975">
    <property type="term" value="P:carbohydrate metabolic process"/>
    <property type="evidence" value="ECO:0007669"/>
    <property type="project" value="InterPro"/>
</dbReference>
<dbReference type="InterPro" id="IPR001088">
    <property type="entry name" value="Glyco_hydro_4"/>
</dbReference>
<sequence length="54" mass="5800">MASPKIVVIGAGSYFFGRPVIYKMTHSEVLRGGTLALVDTDPDVLATMMSLEGR</sequence>
<dbReference type="GO" id="GO:0004553">
    <property type="term" value="F:hydrolase activity, hydrolyzing O-glycosyl compounds"/>
    <property type="evidence" value="ECO:0007669"/>
    <property type="project" value="InterPro"/>
</dbReference>